<evidence type="ECO:0000313" key="1">
    <source>
        <dbReference type="EMBL" id="AOX01495.1"/>
    </source>
</evidence>
<dbReference type="STRING" id="1458985.BJP34_20425"/>
<reference evidence="2" key="1">
    <citation type="submission" date="2016-10" db="EMBL/GenBank/DDBJ databases">
        <title>Comparative genomics uncovers the prolific and rare metabolic potential of the cyanobacterial genus Moorea.</title>
        <authorList>
            <person name="Leao T."/>
            <person name="Castelao G."/>
            <person name="Korobeynikov A."/>
            <person name="Monroe E.A."/>
            <person name="Podell S."/>
            <person name="Glukhov E."/>
            <person name="Allen E."/>
            <person name="Gerwick W.H."/>
            <person name="Gerwick L."/>
        </authorList>
    </citation>
    <scope>NUCLEOTIDE SEQUENCE [LARGE SCALE GENOMIC DNA]</scope>
    <source>
        <strain evidence="2">PAL-8-15-08-1</strain>
    </source>
</reference>
<gene>
    <name evidence="1" type="ORF">BJP34_20425</name>
</gene>
<sequence>MNLSPELQREIEQISISQGISPEQFILETLIEKISSLKQQSVSSITISTEYTQQNPHLQNKDGILVIETATLDQINFNDLIDQLRAERDQEQLCL</sequence>
<organism evidence="1 2">
    <name type="scientific">Moorena producens PAL-8-15-08-1</name>
    <dbReference type="NCBI Taxonomy" id="1458985"/>
    <lineage>
        <taxon>Bacteria</taxon>
        <taxon>Bacillati</taxon>
        <taxon>Cyanobacteriota</taxon>
        <taxon>Cyanophyceae</taxon>
        <taxon>Coleofasciculales</taxon>
        <taxon>Coleofasciculaceae</taxon>
        <taxon>Moorena</taxon>
    </lineage>
</organism>
<accession>A0A1D8TVD6</accession>
<dbReference type="RefSeq" id="WP_070393933.1">
    <property type="nucleotide sequence ID" value="NZ_CP017599.1"/>
</dbReference>
<dbReference type="Proteomes" id="UP000177870">
    <property type="component" value="Chromosome"/>
</dbReference>
<evidence type="ECO:0000313" key="2">
    <source>
        <dbReference type="Proteomes" id="UP000177870"/>
    </source>
</evidence>
<dbReference type="KEGG" id="mpro:BJP34_20425"/>
<protein>
    <submittedName>
        <fullName evidence="1">Uncharacterized protein</fullName>
    </submittedName>
</protein>
<dbReference type="AlphaFoldDB" id="A0A1D8TVD6"/>
<name>A0A1D8TVD6_9CYAN</name>
<proteinExistence type="predicted"/>
<dbReference type="EMBL" id="CP017599">
    <property type="protein sequence ID" value="AOX01495.1"/>
    <property type="molecule type" value="Genomic_DNA"/>
</dbReference>